<evidence type="ECO:0000259" key="9">
    <source>
        <dbReference type="PROSITE" id="PS50893"/>
    </source>
</evidence>
<dbReference type="InterPro" id="IPR003593">
    <property type="entry name" value="AAA+_ATPase"/>
</dbReference>
<evidence type="ECO:0000256" key="2">
    <source>
        <dbReference type="ARBA" id="ARBA00005417"/>
    </source>
</evidence>
<dbReference type="PROSITE" id="PS50893">
    <property type="entry name" value="ABC_TRANSPORTER_2"/>
    <property type="match status" value="1"/>
</dbReference>
<dbReference type="EMBL" id="PEWD01000044">
    <property type="protein sequence ID" value="PIU68913.1"/>
    <property type="molecule type" value="Genomic_DNA"/>
</dbReference>
<dbReference type="InterPro" id="IPR003439">
    <property type="entry name" value="ABC_transporter-like_ATP-bd"/>
</dbReference>
<gene>
    <name evidence="10" type="ORF">COS81_02165</name>
</gene>
<evidence type="ECO:0000256" key="8">
    <source>
        <dbReference type="ARBA" id="ARBA00023136"/>
    </source>
</evidence>
<dbReference type="Gene3D" id="3.40.50.300">
    <property type="entry name" value="P-loop containing nucleotide triphosphate hydrolases"/>
    <property type="match status" value="1"/>
</dbReference>
<dbReference type="PANTHER" id="PTHR42711">
    <property type="entry name" value="ABC TRANSPORTER ATP-BINDING PROTEIN"/>
    <property type="match status" value="1"/>
</dbReference>
<keyword evidence="4" id="KW-1003">Cell membrane</keyword>
<accession>A0A2M7ANF1</accession>
<keyword evidence="6" id="KW-0067">ATP-binding</keyword>
<dbReference type="SMART" id="SM00382">
    <property type="entry name" value="AAA"/>
    <property type="match status" value="1"/>
</dbReference>
<keyword evidence="5" id="KW-0547">Nucleotide-binding</keyword>
<evidence type="ECO:0000313" key="11">
    <source>
        <dbReference type="Proteomes" id="UP000229916"/>
    </source>
</evidence>
<evidence type="ECO:0000256" key="5">
    <source>
        <dbReference type="ARBA" id="ARBA00022741"/>
    </source>
</evidence>
<sequence length="309" mass="35086">MAKQGVIKVENLSKRFGELVAVDSISFEIYEREIFGILGPNGAGKTTALEIIEGLQKPTSGKTFVFGKETHNNGRAIKEKIGIQLQSTSFFDFLNLKEILEVYGSFYPSHQDPMQLLEMVGLKEKAKTVVKKLSGGQKQRFAVVSTLINNPQVVFLDEPTTGLDPQARRNLWEIIETMRQSGKTVILTTHYMDEAQILCDRVAIMDEGKIVALDTPERLIRSLKYPYRALVKTNGRFPLSEVSELKGVVEVRERAEEGRYEIRLEDNLEGLSESRKYFAKKNIKIKDLKLETADLEDVFIHFTGKRLRD</sequence>
<keyword evidence="7" id="KW-1278">Translocase</keyword>
<dbReference type="SUPFAM" id="SSF52540">
    <property type="entry name" value="P-loop containing nucleoside triphosphate hydrolases"/>
    <property type="match status" value="1"/>
</dbReference>
<name>A0A2M7ANF1_UNCKA</name>
<dbReference type="PANTHER" id="PTHR42711:SF5">
    <property type="entry name" value="ABC TRANSPORTER ATP-BINDING PROTEIN NATA"/>
    <property type="match status" value="1"/>
</dbReference>
<dbReference type="GO" id="GO:0005886">
    <property type="term" value="C:plasma membrane"/>
    <property type="evidence" value="ECO:0007669"/>
    <property type="project" value="UniProtKB-SubCell"/>
</dbReference>
<dbReference type="GO" id="GO:0016887">
    <property type="term" value="F:ATP hydrolysis activity"/>
    <property type="evidence" value="ECO:0007669"/>
    <property type="project" value="InterPro"/>
</dbReference>
<dbReference type="CDD" id="cd03230">
    <property type="entry name" value="ABC_DR_subfamily_A"/>
    <property type="match status" value="1"/>
</dbReference>
<evidence type="ECO:0000256" key="6">
    <source>
        <dbReference type="ARBA" id="ARBA00022840"/>
    </source>
</evidence>
<comment type="similarity">
    <text evidence="2">Belongs to the ABC transporter superfamily.</text>
</comment>
<reference evidence="11" key="1">
    <citation type="submission" date="2017-09" db="EMBL/GenBank/DDBJ databases">
        <title>Depth-based differentiation of microbial function through sediment-hosted aquifers and enrichment of novel symbionts in the deep terrestrial subsurface.</title>
        <authorList>
            <person name="Probst A.J."/>
            <person name="Ladd B."/>
            <person name="Jarett J.K."/>
            <person name="Geller-Mcgrath D.E."/>
            <person name="Sieber C.M.K."/>
            <person name="Emerson J.B."/>
            <person name="Anantharaman K."/>
            <person name="Thomas B.C."/>
            <person name="Malmstrom R."/>
            <person name="Stieglmeier M."/>
            <person name="Klingl A."/>
            <person name="Woyke T."/>
            <person name="Ryan C.M."/>
            <person name="Banfield J.F."/>
        </authorList>
    </citation>
    <scope>NUCLEOTIDE SEQUENCE [LARGE SCALE GENOMIC DNA]</scope>
</reference>
<protein>
    <submittedName>
        <fullName evidence="10">ABC transporter</fullName>
    </submittedName>
</protein>
<proteinExistence type="inferred from homology"/>
<keyword evidence="3" id="KW-0813">Transport</keyword>
<comment type="subcellular location">
    <subcellularLocation>
        <location evidence="1">Cell membrane</location>
    </subcellularLocation>
</comment>
<evidence type="ECO:0000256" key="4">
    <source>
        <dbReference type="ARBA" id="ARBA00022475"/>
    </source>
</evidence>
<evidence type="ECO:0000256" key="3">
    <source>
        <dbReference type="ARBA" id="ARBA00022448"/>
    </source>
</evidence>
<comment type="caution">
    <text evidence="10">The sequence shown here is derived from an EMBL/GenBank/DDBJ whole genome shotgun (WGS) entry which is preliminary data.</text>
</comment>
<keyword evidence="8" id="KW-0472">Membrane</keyword>
<dbReference type="InterPro" id="IPR017871">
    <property type="entry name" value="ABC_transporter-like_CS"/>
</dbReference>
<evidence type="ECO:0000256" key="1">
    <source>
        <dbReference type="ARBA" id="ARBA00004236"/>
    </source>
</evidence>
<dbReference type="InterPro" id="IPR027417">
    <property type="entry name" value="P-loop_NTPase"/>
</dbReference>
<dbReference type="PROSITE" id="PS00211">
    <property type="entry name" value="ABC_TRANSPORTER_1"/>
    <property type="match status" value="1"/>
</dbReference>
<organism evidence="10 11">
    <name type="scientific">candidate division WWE3 bacterium CG06_land_8_20_14_3_00_42_16</name>
    <dbReference type="NCBI Taxonomy" id="1975083"/>
    <lineage>
        <taxon>Bacteria</taxon>
        <taxon>Katanobacteria</taxon>
    </lineage>
</organism>
<dbReference type="Proteomes" id="UP000229916">
    <property type="component" value="Unassembled WGS sequence"/>
</dbReference>
<dbReference type="Pfam" id="PF00005">
    <property type="entry name" value="ABC_tran"/>
    <property type="match status" value="1"/>
</dbReference>
<dbReference type="AlphaFoldDB" id="A0A2M7ANF1"/>
<feature type="domain" description="ABC transporter" evidence="9">
    <location>
        <begin position="7"/>
        <end position="232"/>
    </location>
</feature>
<dbReference type="InterPro" id="IPR050763">
    <property type="entry name" value="ABC_transporter_ATP-binding"/>
</dbReference>
<evidence type="ECO:0000256" key="7">
    <source>
        <dbReference type="ARBA" id="ARBA00022967"/>
    </source>
</evidence>
<evidence type="ECO:0000313" key="10">
    <source>
        <dbReference type="EMBL" id="PIU68913.1"/>
    </source>
</evidence>
<dbReference type="GO" id="GO:0005524">
    <property type="term" value="F:ATP binding"/>
    <property type="evidence" value="ECO:0007669"/>
    <property type="project" value="UniProtKB-KW"/>
</dbReference>
<dbReference type="FunFam" id="3.40.50.300:FF:000589">
    <property type="entry name" value="ABC transporter, ATP-binding subunit"/>
    <property type="match status" value="1"/>
</dbReference>